<evidence type="ECO:0000256" key="3">
    <source>
        <dbReference type="ARBA" id="ARBA00022741"/>
    </source>
</evidence>
<dbReference type="SMART" id="SM00027">
    <property type="entry name" value="EH"/>
    <property type="match status" value="1"/>
</dbReference>
<dbReference type="PROSITE" id="PS51192">
    <property type="entry name" value="HELICASE_ATP_BIND_1"/>
    <property type="match status" value="1"/>
</dbReference>
<evidence type="ECO:0000259" key="17">
    <source>
        <dbReference type="PROSITE" id="PS51192"/>
    </source>
</evidence>
<proteinExistence type="inferred from homology"/>
<dbReference type="Gene3D" id="1.10.238.10">
    <property type="entry name" value="EF-hand"/>
    <property type="match status" value="1"/>
</dbReference>
<evidence type="ECO:0000256" key="10">
    <source>
        <dbReference type="ARBA" id="ARBA00044533"/>
    </source>
</evidence>
<dbReference type="InterPro" id="IPR014001">
    <property type="entry name" value="Helicase_ATP-bd"/>
</dbReference>
<protein>
    <recommendedName>
        <fullName evidence="10">Probable ATP-dependent RNA helicase DDX52</fullName>
        <ecNumber evidence="2">3.6.4.13</ecNumber>
    </recommendedName>
    <alternativeName>
        <fullName evidence="12">DEAD box protein 52</fullName>
    </alternativeName>
</protein>
<dbReference type="SUPFAM" id="SSF52540">
    <property type="entry name" value="P-loop containing nucleoside triphosphate hydrolases"/>
    <property type="match status" value="1"/>
</dbReference>
<evidence type="ECO:0000313" key="21">
    <source>
        <dbReference type="Proteomes" id="UP001474421"/>
    </source>
</evidence>
<dbReference type="Pfam" id="PF00270">
    <property type="entry name" value="DEAD"/>
    <property type="match status" value="1"/>
</dbReference>
<evidence type="ECO:0000259" key="19">
    <source>
        <dbReference type="PROSITE" id="PS51195"/>
    </source>
</evidence>
<evidence type="ECO:0000256" key="11">
    <source>
        <dbReference type="ARBA" id="ARBA00047984"/>
    </source>
</evidence>
<organism evidence="20 21">
    <name type="scientific">Crotalus adamanteus</name>
    <name type="common">Eastern diamondback rattlesnake</name>
    <dbReference type="NCBI Taxonomy" id="8729"/>
    <lineage>
        <taxon>Eukaryota</taxon>
        <taxon>Metazoa</taxon>
        <taxon>Chordata</taxon>
        <taxon>Craniata</taxon>
        <taxon>Vertebrata</taxon>
        <taxon>Euteleostomi</taxon>
        <taxon>Lepidosauria</taxon>
        <taxon>Squamata</taxon>
        <taxon>Bifurcata</taxon>
        <taxon>Unidentata</taxon>
        <taxon>Episquamata</taxon>
        <taxon>Toxicofera</taxon>
        <taxon>Serpentes</taxon>
        <taxon>Colubroidea</taxon>
        <taxon>Viperidae</taxon>
        <taxon>Crotalinae</taxon>
        <taxon>Crotalus</taxon>
    </lineage>
</organism>
<keyword evidence="6" id="KW-0067">ATP-binding</keyword>
<dbReference type="InterPro" id="IPR039656">
    <property type="entry name" value="SYNRG"/>
</dbReference>
<keyword evidence="4" id="KW-0378">Hydrolase</keyword>
<evidence type="ECO:0000256" key="13">
    <source>
        <dbReference type="PROSITE-ProRule" id="PRU00552"/>
    </source>
</evidence>
<dbReference type="CDD" id="cd00052">
    <property type="entry name" value="EH"/>
    <property type="match status" value="1"/>
</dbReference>
<evidence type="ECO:0000256" key="7">
    <source>
        <dbReference type="ARBA" id="ARBA00022884"/>
    </source>
</evidence>
<comment type="subcellular location">
    <subcellularLocation>
        <location evidence="1">Nucleus</location>
        <location evidence="1">Nucleolus</location>
    </subcellularLocation>
</comment>
<keyword evidence="14" id="KW-0175">Coiled coil</keyword>
<dbReference type="GO" id="GO:0016787">
    <property type="term" value="F:hydrolase activity"/>
    <property type="evidence" value="ECO:0007669"/>
    <property type="project" value="UniProtKB-KW"/>
</dbReference>
<evidence type="ECO:0000256" key="8">
    <source>
        <dbReference type="ARBA" id="ARBA00023242"/>
    </source>
</evidence>
<keyword evidence="3" id="KW-0547">Nucleotide-binding</keyword>
<feature type="compositionally biased region" description="Low complexity" evidence="15">
    <location>
        <begin position="1378"/>
        <end position="1396"/>
    </location>
</feature>
<evidence type="ECO:0000256" key="6">
    <source>
        <dbReference type="ARBA" id="ARBA00022840"/>
    </source>
</evidence>
<dbReference type="GO" id="GO:0003724">
    <property type="term" value="F:RNA helicase activity"/>
    <property type="evidence" value="ECO:0007669"/>
    <property type="project" value="UniProtKB-EC"/>
</dbReference>
<dbReference type="CDD" id="cd18787">
    <property type="entry name" value="SF2_C_DEAD"/>
    <property type="match status" value="1"/>
</dbReference>
<comment type="caution">
    <text evidence="20">The sequence shown here is derived from an EMBL/GenBank/DDBJ whole genome shotgun (WGS) entry which is preliminary data.</text>
</comment>
<feature type="domain" description="Helicase C-terminal" evidence="18">
    <location>
        <begin position="439"/>
        <end position="600"/>
    </location>
</feature>
<name>A0AAW1CDC8_CROAD</name>
<evidence type="ECO:0000256" key="12">
    <source>
        <dbReference type="ARBA" id="ARBA00075556"/>
    </source>
</evidence>
<dbReference type="GO" id="GO:0030490">
    <property type="term" value="P:maturation of SSU-rRNA"/>
    <property type="evidence" value="ECO:0007669"/>
    <property type="project" value="InterPro"/>
</dbReference>
<evidence type="ECO:0000256" key="14">
    <source>
        <dbReference type="SAM" id="Coils"/>
    </source>
</evidence>
<feature type="short sequence motif" description="Q motif" evidence="13">
    <location>
        <begin position="219"/>
        <end position="247"/>
    </location>
</feature>
<dbReference type="SUPFAM" id="SSF47473">
    <property type="entry name" value="EF-hand"/>
    <property type="match status" value="1"/>
</dbReference>
<dbReference type="PANTHER" id="PTHR15463:SF2">
    <property type="entry name" value="SYNERGIN GAMMA"/>
    <property type="match status" value="1"/>
</dbReference>
<dbReference type="PROSITE" id="PS51194">
    <property type="entry name" value="HELICASE_CTER"/>
    <property type="match status" value="1"/>
</dbReference>
<feature type="region of interest" description="Disordered" evidence="15">
    <location>
        <begin position="1027"/>
        <end position="1059"/>
    </location>
</feature>
<feature type="region of interest" description="Disordered" evidence="15">
    <location>
        <begin position="872"/>
        <end position="898"/>
    </location>
</feature>
<dbReference type="Pfam" id="PF25999">
    <property type="entry name" value="SYNRG_C"/>
    <property type="match status" value="1"/>
</dbReference>
<dbReference type="SMART" id="SM00487">
    <property type="entry name" value="DEXDc"/>
    <property type="match status" value="1"/>
</dbReference>
<dbReference type="PROSITE" id="PS51195">
    <property type="entry name" value="Q_MOTIF"/>
    <property type="match status" value="1"/>
</dbReference>
<accession>A0AAW1CDC8</accession>
<evidence type="ECO:0000256" key="5">
    <source>
        <dbReference type="ARBA" id="ARBA00022806"/>
    </source>
</evidence>
<keyword evidence="7" id="KW-0694">RNA-binding</keyword>
<keyword evidence="5" id="KW-0347">Helicase</keyword>
<dbReference type="EMBL" id="JAOTOJ010000001">
    <property type="protein sequence ID" value="KAK9412501.1"/>
    <property type="molecule type" value="Genomic_DNA"/>
</dbReference>
<dbReference type="InterPro" id="IPR059024">
    <property type="entry name" value="SYNRG_C"/>
</dbReference>
<dbReference type="GO" id="GO:0030130">
    <property type="term" value="C:clathrin coat of trans-Golgi network vesicle"/>
    <property type="evidence" value="ECO:0007669"/>
    <property type="project" value="TreeGrafter"/>
</dbReference>
<evidence type="ECO:0000259" key="18">
    <source>
        <dbReference type="PROSITE" id="PS51194"/>
    </source>
</evidence>
<dbReference type="InterPro" id="IPR014014">
    <property type="entry name" value="RNA_helicase_DEAD_Q_motif"/>
</dbReference>
<feature type="region of interest" description="Disordered" evidence="15">
    <location>
        <begin position="1"/>
        <end position="24"/>
    </location>
</feature>
<evidence type="ECO:0000256" key="15">
    <source>
        <dbReference type="SAM" id="MobiDB-lite"/>
    </source>
</evidence>
<evidence type="ECO:0000256" key="1">
    <source>
        <dbReference type="ARBA" id="ARBA00004604"/>
    </source>
</evidence>
<sequence>MSKLGKKSKYSSSSLEEEFPVAGQHECSRAVQAGRGKTNGMDAHELFRKLGTGAKFDVRRFRRDAERFGVLRTKEEATGTSEILGSLDFFGKKTKENELHEAQTKTLELSDLPLEEVAVPQETQSAKKRKGDEQSTKGRKKKKKGQETVAIIPGTENDGILWMSTLEAKLDIPKNKGKKEPKAEKLKQVGQQKINHFRNKHKIYIQGTDLPDPFASFEELGREYKIHSKIMQNIEAAGFQIPTPIQMQAIPVMLHGRELLACAPTGSGKTLAFSIPILTHLKQPMNKGFRALVLSPTRELASQTHRELLKLSEGIGFRIHLIHKAAETAKKFGPKSSQKFDILVTTPNRLIYLLKQDPPAIDLTRVEWLVVDESDKLFEDGKTGFRDQLATIFLACSSHVVKRAMFSATFAHDVEQWCKLNLDNIISVSIGARNAAVETVDQELLFVGSETGKLLAMRDLVKKGFRPPVLVFVQSIERAKELFHELVYEGINVDVIHAERTQQQRDNVVHSFRAGKIWILICTALLARGIDFKGVNMVINFDFPSSAVEYIHRIGRTGRAGHTGKAITFFTEDDKPLLRSIASVIQRAGCPVPDYIKHFRKLQSKQKKKFIKKPLERAHILTSPKFLQKTAKKNKTLVQKRKKNSKEARACSAPEVAAAAQLTRRGGGGGKMALRPAGLGAGAAPAMVPSVAAGPPGMPSGAAGGAGAATAAAAGSPGSASFVFPVAAGLGPQGMIPIQQQSFPMVPVMQPNMHGMMGMNYGSQMPPGTMTMQGGMSLGPMPTAGMPYMGQSHFLGMRTAAPQYTPDMRKQFVEEQQKRFEHQQKVLEEERKRRQFEEQKQKLRLLSSVKPKMGEKSRDDALEAIKGNLDGFSRDAKLHPTPTAHPKNADHSKPSHSTVSVSQTIAFLDDEEFSDFIQGPVEAPPFVPPTSSQPFQSCRPASQAGQRLSEKAVAHPLPPAQFPVTSVLQGAVGPVPYFSPSPASQNTQKTGCFLEDKPLATCRLSEFGQIKHKAPEVELSAAASAVNSPGPQLAASGRKSLGALPKGTPCPEANKASDQKLPVQERGVGVFPSQDPIQQIMPPWIYNDNLVPDLYKKILETTMTPSGIDTGKLYPILMSSGLPRETLGQIWALANRTTPGKLTKEELYTVLAMIALTQRGVPAMSPEGLNQFPSAPIPTLSGFQMAIPVTVSQQPLMPPGPPVSMPLNIGPTLVGINMAAPVGAATTQASSSFIQPFPTNQVPKTDDDDFQEFQDASKSGGLDDTFTDFQGEVPGSNKMLAAQQRSSAPSMLIPLSGPKVTPAVDKYAVFKGIASDKPAEGYGDKYSAFRELEQPLESKSVGESFADFKSPGTDDGFTDFKTADSISPLEPPSKDKAFPSPFSSLSLQPKQQPQAKPSLNLADLDLFSSASTGESQPALFPTAYSSPKPANFATPSHPTPAAATLPMPGSSSALASDFANFNLFGGLSSCPPAPTQDEFADFMAFNNSAVSLEQQLDDKHSALKQDANAVPPAGSLAGVVKNGQSPVAASNKYDIFKQLSLDSPGLGFEELKDHTPSSVKSEDDFADFHSSKFSSSSEKSLVDKLAAFKHTKEDSASVKSLDLPSIGGSSVGKEDSEDALSVQFDMKLADVGGDLKHVLSDSSLDLPTVSGQHPPAADLDDLKCAPFGSYSSGSLLSSFPSYDWSDKEDACQSRKSIPFSLPAGNGSSLATTVLQKKETIFGSSENITVTTVSKITTFANEDALQDVKFSSFANFSDSRPRSVDQSEDEVEDFGEFAQTLEDGSKKPTKGRPQETDSAPVFSEAGKEVFDDFGEFQGEKPKISKFDFLLATSQGKMKSSEEMIKSELATFDLSVQGSHKRTLSLGSSPLPPVEQPFRDRSNTLSEKPSLPVIRDKYRDLTGEVEESERYAYEWQRCLESALQVIKKANDILNGISSSSVCTEVIQSVQGMEYLLGVVEVYRVTKRVELGIKATAVCSEKLQLLLKDIDKVWNNLIGFMSLAALTPDENSLDFSSCMLRPGIKNAQELACGVCLLNVNSRSKKEEMPLEEHPREAFNSETDSFKLAYGGHQYHASCANFWINCVEPKPPGLLLPDLL</sequence>
<dbReference type="InterPro" id="IPR011545">
    <property type="entry name" value="DEAD/DEAH_box_helicase_dom"/>
</dbReference>
<feature type="domain" description="Helicase ATP-binding" evidence="17">
    <location>
        <begin position="250"/>
        <end position="428"/>
    </location>
</feature>
<dbReference type="InterPro" id="IPR011992">
    <property type="entry name" value="EF-hand-dom_pair"/>
</dbReference>
<comment type="similarity">
    <text evidence="9">Belongs to the DEAD box helicase family. DDX52/ROK1 subfamily.</text>
</comment>
<dbReference type="InterPro" id="IPR000261">
    <property type="entry name" value="EH_dom"/>
</dbReference>
<dbReference type="Gene3D" id="3.40.50.300">
    <property type="entry name" value="P-loop containing nucleotide triphosphate hydrolases"/>
    <property type="match status" value="2"/>
</dbReference>
<gene>
    <name evidence="20" type="ORF">NXF25_003676</name>
</gene>
<keyword evidence="21" id="KW-1185">Reference proteome</keyword>
<reference evidence="20 21" key="1">
    <citation type="journal article" date="2024" name="Proc. Natl. Acad. Sci. U.S.A.">
        <title>The genetic regulatory architecture and epigenomic basis for age-related changes in rattlesnake venom.</title>
        <authorList>
            <person name="Hogan M.P."/>
            <person name="Holding M.L."/>
            <person name="Nystrom G.S."/>
            <person name="Colston T.J."/>
            <person name="Bartlett D.A."/>
            <person name="Mason A.J."/>
            <person name="Ellsworth S.A."/>
            <person name="Rautsaw R.M."/>
            <person name="Lawrence K.C."/>
            <person name="Strickland J.L."/>
            <person name="He B."/>
            <person name="Fraser P."/>
            <person name="Margres M.J."/>
            <person name="Gilbert D.M."/>
            <person name="Gibbs H.L."/>
            <person name="Parkinson C.L."/>
            <person name="Rokyta D.R."/>
        </authorList>
    </citation>
    <scope>NUCLEOTIDE SEQUENCE [LARGE SCALE GENOMIC DNA]</scope>
    <source>
        <strain evidence="20">DRR0105</strain>
    </source>
</reference>
<dbReference type="InterPro" id="IPR027417">
    <property type="entry name" value="P-loop_NTPase"/>
</dbReference>
<evidence type="ECO:0000313" key="20">
    <source>
        <dbReference type="EMBL" id="KAK9412501.1"/>
    </source>
</evidence>
<evidence type="ECO:0000256" key="9">
    <source>
        <dbReference type="ARBA" id="ARBA00024355"/>
    </source>
</evidence>
<feature type="region of interest" description="Disordered" evidence="15">
    <location>
        <begin position="111"/>
        <end position="147"/>
    </location>
</feature>
<dbReference type="PROSITE" id="PS50031">
    <property type="entry name" value="EH"/>
    <property type="match status" value="1"/>
</dbReference>
<dbReference type="GO" id="GO:0005524">
    <property type="term" value="F:ATP binding"/>
    <property type="evidence" value="ECO:0007669"/>
    <property type="project" value="UniProtKB-KW"/>
</dbReference>
<dbReference type="InterPro" id="IPR044764">
    <property type="entry name" value="DDX52/Rok1_DEADc"/>
</dbReference>
<dbReference type="GO" id="GO:0003723">
    <property type="term" value="F:RNA binding"/>
    <property type="evidence" value="ECO:0007669"/>
    <property type="project" value="UniProtKB-KW"/>
</dbReference>
<feature type="domain" description="EH" evidence="16">
    <location>
        <begin position="1087"/>
        <end position="1169"/>
    </location>
</feature>
<dbReference type="FunFam" id="3.40.50.300:FF:000906">
    <property type="entry name" value="Probable ATP-dependent RNA helicase DDX52"/>
    <property type="match status" value="1"/>
</dbReference>
<keyword evidence="8" id="KW-0539">Nucleus</keyword>
<dbReference type="InterPro" id="IPR001650">
    <property type="entry name" value="Helicase_C-like"/>
</dbReference>
<dbReference type="Proteomes" id="UP001474421">
    <property type="component" value="Unassembled WGS sequence"/>
</dbReference>
<evidence type="ECO:0000256" key="4">
    <source>
        <dbReference type="ARBA" id="ARBA00022801"/>
    </source>
</evidence>
<feature type="region of interest" description="Disordered" evidence="15">
    <location>
        <begin position="1779"/>
        <end position="1799"/>
    </location>
</feature>
<feature type="domain" description="DEAD-box RNA helicase Q" evidence="19">
    <location>
        <begin position="219"/>
        <end position="247"/>
    </location>
</feature>
<evidence type="ECO:0000259" key="16">
    <source>
        <dbReference type="PROSITE" id="PS50031"/>
    </source>
</evidence>
<dbReference type="GO" id="GO:0005730">
    <property type="term" value="C:nucleolus"/>
    <property type="evidence" value="ECO:0007669"/>
    <property type="project" value="UniProtKB-SubCell"/>
</dbReference>
<evidence type="ECO:0000256" key="2">
    <source>
        <dbReference type="ARBA" id="ARBA00012552"/>
    </source>
</evidence>
<feature type="region of interest" description="Disordered" evidence="15">
    <location>
        <begin position="1861"/>
        <end position="1884"/>
    </location>
</feature>
<dbReference type="FunFam" id="3.40.50.300:FF:000759">
    <property type="entry name" value="probable ATP-dependent RNA helicase DDX52"/>
    <property type="match status" value="1"/>
</dbReference>
<dbReference type="Pfam" id="PF00271">
    <property type="entry name" value="Helicase_C"/>
    <property type="match status" value="1"/>
</dbReference>
<dbReference type="EC" id="3.6.4.13" evidence="2"/>
<feature type="coiled-coil region" evidence="14">
    <location>
        <begin position="810"/>
        <end position="846"/>
    </location>
</feature>
<dbReference type="Pfam" id="PF12763">
    <property type="entry name" value="EH"/>
    <property type="match status" value="1"/>
</dbReference>
<comment type="catalytic activity">
    <reaction evidence="11">
        <text>ATP + H2O = ADP + phosphate + H(+)</text>
        <dbReference type="Rhea" id="RHEA:13065"/>
        <dbReference type="ChEBI" id="CHEBI:15377"/>
        <dbReference type="ChEBI" id="CHEBI:15378"/>
        <dbReference type="ChEBI" id="CHEBI:30616"/>
        <dbReference type="ChEBI" id="CHEBI:43474"/>
        <dbReference type="ChEBI" id="CHEBI:456216"/>
        <dbReference type="EC" id="3.6.4.13"/>
    </reaction>
</comment>
<dbReference type="SMART" id="SM00490">
    <property type="entry name" value="HELICc"/>
    <property type="match status" value="1"/>
</dbReference>
<dbReference type="CDD" id="cd17957">
    <property type="entry name" value="DEADc_DDX52"/>
    <property type="match status" value="1"/>
</dbReference>
<feature type="region of interest" description="Disordered" evidence="15">
    <location>
        <begin position="1340"/>
        <end position="1396"/>
    </location>
</feature>
<dbReference type="PANTHER" id="PTHR15463">
    <property type="entry name" value="AP1 GAMMA SUBUNIT BINDING PROTEIN 1"/>
    <property type="match status" value="1"/>
</dbReference>